<evidence type="ECO:0000313" key="1">
    <source>
        <dbReference type="EMBL" id="OMO72896.1"/>
    </source>
</evidence>
<name>A0A1R3HR63_9ROSI</name>
<dbReference type="Proteomes" id="UP000187203">
    <property type="component" value="Unassembled WGS sequence"/>
</dbReference>
<comment type="caution">
    <text evidence="1">The sequence shown here is derived from an EMBL/GenBank/DDBJ whole genome shotgun (WGS) entry which is preliminary data.</text>
</comment>
<evidence type="ECO:0000313" key="2">
    <source>
        <dbReference type="Proteomes" id="UP000187203"/>
    </source>
</evidence>
<proteinExistence type="predicted"/>
<dbReference type="AlphaFoldDB" id="A0A1R3HR63"/>
<keyword evidence="2" id="KW-1185">Reference proteome</keyword>
<organism evidence="1 2">
    <name type="scientific">Corchorus olitorius</name>
    <dbReference type="NCBI Taxonomy" id="93759"/>
    <lineage>
        <taxon>Eukaryota</taxon>
        <taxon>Viridiplantae</taxon>
        <taxon>Streptophyta</taxon>
        <taxon>Embryophyta</taxon>
        <taxon>Tracheophyta</taxon>
        <taxon>Spermatophyta</taxon>
        <taxon>Magnoliopsida</taxon>
        <taxon>eudicotyledons</taxon>
        <taxon>Gunneridae</taxon>
        <taxon>Pentapetalae</taxon>
        <taxon>rosids</taxon>
        <taxon>malvids</taxon>
        <taxon>Malvales</taxon>
        <taxon>Malvaceae</taxon>
        <taxon>Grewioideae</taxon>
        <taxon>Apeibeae</taxon>
        <taxon>Corchorus</taxon>
    </lineage>
</organism>
<accession>A0A1R3HR63</accession>
<sequence length="38" mass="4668">MNRPISPDFKYVGLLNILDFFIVRIFEEHMRLEPQIFK</sequence>
<protein>
    <submittedName>
        <fullName evidence="1">Interleukin-19-like protein</fullName>
    </submittedName>
</protein>
<dbReference type="EMBL" id="AWUE01019549">
    <property type="protein sequence ID" value="OMO72896.1"/>
    <property type="molecule type" value="Genomic_DNA"/>
</dbReference>
<reference evidence="2" key="1">
    <citation type="submission" date="2013-09" db="EMBL/GenBank/DDBJ databases">
        <title>Corchorus olitorius genome sequencing.</title>
        <authorList>
            <person name="Alam M."/>
            <person name="Haque M.S."/>
            <person name="Islam M.S."/>
            <person name="Emdad E.M."/>
            <person name="Islam M.M."/>
            <person name="Ahmed B."/>
            <person name="Halim A."/>
            <person name="Hossen Q.M.M."/>
            <person name="Hossain M.Z."/>
            <person name="Ahmed R."/>
            <person name="Khan M.M."/>
            <person name="Islam R."/>
            <person name="Rashid M.M."/>
            <person name="Khan S.A."/>
            <person name="Rahman M.S."/>
            <person name="Alam M."/>
            <person name="Yahiya A.S."/>
            <person name="Khan M.S."/>
            <person name="Azam M.S."/>
            <person name="Haque T."/>
            <person name="Lashkar M.Z.H."/>
            <person name="Akhand A.I."/>
            <person name="Morshed G."/>
            <person name="Roy S."/>
            <person name="Uddin K.S."/>
            <person name="Rabeya T."/>
            <person name="Hossain A.S."/>
            <person name="Chowdhury A."/>
            <person name="Snigdha A.R."/>
            <person name="Mortoza M.S."/>
            <person name="Matin S.A."/>
            <person name="Hoque S.M.E."/>
            <person name="Islam M.K."/>
            <person name="Roy D.K."/>
            <person name="Haider R."/>
            <person name="Moosa M.M."/>
            <person name="Elias S.M."/>
            <person name="Hasan A.M."/>
            <person name="Jahan S."/>
            <person name="Shafiuddin M."/>
            <person name="Mahmood N."/>
            <person name="Shommy N.S."/>
        </authorList>
    </citation>
    <scope>NUCLEOTIDE SEQUENCE [LARGE SCALE GENOMIC DNA]</scope>
    <source>
        <strain evidence="2">cv. O-4</strain>
    </source>
</reference>
<gene>
    <name evidence="1" type="ORF">COLO4_27403</name>
</gene>